<evidence type="ECO:0008006" key="5">
    <source>
        <dbReference type="Google" id="ProtNLM"/>
    </source>
</evidence>
<accession>A0A7I7NEB5</accession>
<dbReference type="GO" id="GO:0004497">
    <property type="term" value="F:monooxygenase activity"/>
    <property type="evidence" value="ECO:0007669"/>
    <property type="project" value="InterPro"/>
</dbReference>
<dbReference type="PANTHER" id="PTHR46696">
    <property type="entry name" value="P450, PUTATIVE (EUROFUNG)-RELATED"/>
    <property type="match status" value="1"/>
</dbReference>
<dbReference type="GO" id="GO:0005506">
    <property type="term" value="F:iron ion binding"/>
    <property type="evidence" value="ECO:0007669"/>
    <property type="project" value="InterPro"/>
</dbReference>
<keyword evidence="4" id="KW-1185">Reference proteome</keyword>
<name>A0A7I7NEB5_9MYCO</name>
<evidence type="ECO:0000313" key="4">
    <source>
        <dbReference type="Proteomes" id="UP000466396"/>
    </source>
</evidence>
<dbReference type="Gene3D" id="1.10.630.10">
    <property type="entry name" value="Cytochrome P450"/>
    <property type="match status" value="1"/>
</dbReference>
<reference evidence="3 4" key="1">
    <citation type="journal article" date="2019" name="Emerg. Microbes Infect.">
        <title>Comprehensive subspecies identification of 175 nontuberculous mycobacteria species based on 7547 genomic profiles.</title>
        <authorList>
            <person name="Matsumoto Y."/>
            <person name="Kinjo T."/>
            <person name="Motooka D."/>
            <person name="Nabeya D."/>
            <person name="Jung N."/>
            <person name="Uechi K."/>
            <person name="Horii T."/>
            <person name="Iida T."/>
            <person name="Fujita J."/>
            <person name="Nakamura S."/>
        </authorList>
    </citation>
    <scope>NUCLEOTIDE SEQUENCE [LARGE SCALE GENOMIC DNA]</scope>
    <source>
        <strain evidence="3 4">JCM 15657</strain>
    </source>
</reference>
<dbReference type="PANTHER" id="PTHR46696:SF6">
    <property type="entry name" value="P450, PUTATIVE (EUROFUNG)-RELATED"/>
    <property type="match status" value="1"/>
</dbReference>
<proteinExistence type="inferred from homology"/>
<comment type="similarity">
    <text evidence="1">Belongs to the cytochrome P450 family.</text>
</comment>
<feature type="region of interest" description="Disordered" evidence="2">
    <location>
        <begin position="111"/>
        <end position="131"/>
    </location>
</feature>
<dbReference type="KEGG" id="mlj:MLAC_03100"/>
<dbReference type="GO" id="GO:0020037">
    <property type="term" value="F:heme binding"/>
    <property type="evidence" value="ECO:0007669"/>
    <property type="project" value="InterPro"/>
</dbReference>
<gene>
    <name evidence="3" type="ORF">MLAC_03100</name>
</gene>
<dbReference type="GO" id="GO:0016705">
    <property type="term" value="F:oxidoreductase activity, acting on paired donors, with incorporation or reduction of molecular oxygen"/>
    <property type="evidence" value="ECO:0007669"/>
    <property type="project" value="InterPro"/>
</dbReference>
<dbReference type="SUPFAM" id="SSF48264">
    <property type="entry name" value="Cytochrome P450"/>
    <property type="match status" value="1"/>
</dbReference>
<dbReference type="Proteomes" id="UP000466396">
    <property type="component" value="Chromosome"/>
</dbReference>
<dbReference type="InterPro" id="IPR036396">
    <property type="entry name" value="Cyt_P450_sf"/>
</dbReference>
<organism evidence="3 4">
    <name type="scientific">Mycobacterium lacus</name>
    <dbReference type="NCBI Taxonomy" id="169765"/>
    <lineage>
        <taxon>Bacteria</taxon>
        <taxon>Bacillati</taxon>
        <taxon>Actinomycetota</taxon>
        <taxon>Actinomycetes</taxon>
        <taxon>Mycobacteriales</taxon>
        <taxon>Mycobacteriaceae</taxon>
        <taxon>Mycobacterium</taxon>
    </lineage>
</organism>
<evidence type="ECO:0000256" key="1">
    <source>
        <dbReference type="ARBA" id="ARBA00010617"/>
    </source>
</evidence>
<sequence length="176" mass="19705">MIEIRANPRPGLVSALLEMRIDGEPAPDLETFGNLGFVIRGGFETTTVLTAHALEWLSQHPGLRALLNTRRETPLDPAAEEFLRYFTAAPGDGQTFSEDVELMGSTSRRASGLDFVGDGKPRPVGPGPLRHPTWGHRQRWWAVSAEIFPSSRVQRDRALYSGQARRARSQRWETDR</sequence>
<evidence type="ECO:0000313" key="3">
    <source>
        <dbReference type="EMBL" id="BBX95016.1"/>
    </source>
</evidence>
<dbReference type="EMBL" id="AP022581">
    <property type="protein sequence ID" value="BBX95016.1"/>
    <property type="molecule type" value="Genomic_DNA"/>
</dbReference>
<evidence type="ECO:0000256" key="2">
    <source>
        <dbReference type="SAM" id="MobiDB-lite"/>
    </source>
</evidence>
<dbReference type="AlphaFoldDB" id="A0A7I7NEB5"/>
<protein>
    <recommendedName>
        <fullName evidence="5">Cytochrome P450</fullName>
    </recommendedName>
</protein>